<accession>A0A1G9S6N4</accession>
<protein>
    <submittedName>
        <fullName evidence="6">Carboxypeptidase regulatory-like domain-containing protein</fullName>
    </submittedName>
</protein>
<gene>
    <name evidence="6" type="ORF">SAMN05421813_10993</name>
</gene>
<proteinExistence type="predicted"/>
<dbReference type="SUPFAM" id="SSF49464">
    <property type="entry name" value="Carboxypeptidase regulatory domain-like"/>
    <property type="match status" value="1"/>
</dbReference>
<dbReference type="SUPFAM" id="SSF56935">
    <property type="entry name" value="Porins"/>
    <property type="match status" value="1"/>
</dbReference>
<keyword evidence="6" id="KW-0645">Protease</keyword>
<keyword evidence="3" id="KW-0998">Cell outer membrane</keyword>
<name>A0A1G9S6N4_9SPHI</name>
<dbReference type="OrthoDB" id="9768147at2"/>
<dbReference type="Pfam" id="PF13620">
    <property type="entry name" value="CarboxypepD_reg"/>
    <property type="match status" value="1"/>
</dbReference>
<keyword evidence="2" id="KW-0472">Membrane</keyword>
<dbReference type="AlphaFoldDB" id="A0A1G9S6N4"/>
<evidence type="ECO:0000256" key="2">
    <source>
        <dbReference type="ARBA" id="ARBA00023136"/>
    </source>
</evidence>
<dbReference type="STRING" id="990371.SAMN05421813_10993"/>
<organism evidence="6 7">
    <name type="scientific">Daejeonella rubra</name>
    <dbReference type="NCBI Taxonomy" id="990371"/>
    <lineage>
        <taxon>Bacteria</taxon>
        <taxon>Pseudomonadati</taxon>
        <taxon>Bacteroidota</taxon>
        <taxon>Sphingobacteriia</taxon>
        <taxon>Sphingobacteriales</taxon>
        <taxon>Sphingobacteriaceae</taxon>
        <taxon>Daejeonella</taxon>
    </lineage>
</organism>
<dbReference type="RefSeq" id="WP_090703774.1">
    <property type="nucleotide sequence ID" value="NZ_FNHH01000009.1"/>
</dbReference>
<sequence>MKKILLLTLVVLCTVFNISAQVTTSSLSGTIRDSKESLIGATIKATHQPTGTVYGSSSGVDGRFNIPNMRVGGPYLIQVTYVGYQSESFSEVMLKLGEPYVLNVMLNASGRELQEVVITAQDPNSVLNANRTGATTNIGRAQIQNVPTISRSVNDLTKFTPQANGASIGGGNYRQNNFTVDGSDFNNQFGIGSNLPAGGSPISIDAIEEVSVNVAPYDVRMSGFVGSAINAVTRSGRNSFFGNAYFGMRNDGNQGSKVDGNTITLQPLDVTQFALSLGGPIIKNKLFFFANIDRTDEVRPGQNRVAATSAAPFGSNPNVARPLAGELDMISNYLKNTYGYNPGVYQGYSNKSNNYKFLARVDWNINKDHRFNIRYNQVESSSPSFLSNSTGGTGFNFPNNGGRLNPGHLHFSNSNYSQQANQYSLAAELNSSFGSKFSNTLRGSFTHQNDPRGSESDVFPLVDIMKDGTAFTTFGYEPFTYGNLRDVQTYSFTDNFTMNLGNHELTLGAQMDFSTTKNGFQRFGTGYYRFNSWEDFVNGSKPNDYAITYSLSPGYAQAFPTFKFQQYSAYLQDNFRVGEKLNITAGIRFELPTYPDVPEVKTHPLIAPLTFSQGRKIDTGVLPKERIMFSPRLGFNYDVKGDRSLQIRGGTGIFTTKVPFVWIVAQSGDAGLIQFTQNFNGTANTPGPFSADIRKYLPATPPAAGTSIPGTISAIDPDFKFPQTWKSSLALDAKLPWGIVGTLEGIYNKDLNIAKGFNVNLVDPKALNVSGYPDNRPMYPNANVDKFINKLTNTGQASATATGSLNSIVLDNSNEGHSWFLTATLNKSFNKGLSAQLSYTRSEQKLIYDGGGDQLFNTWSNTQTSNTGNNPGMSYSNFNVPHRVIAGLTYRKEYIKNLATSVSMFFEASHQGRFSYTYSTDFNRDGQTNDLIYIPKDASEITFAARPASSGTSNVAYTAQQQSDLFFAYVEQDDYLKKNKGKYAERSGAKLPWRNQVDVRLTQEIFKDFGKSKNNFQFTVDVMNFGNLLSSKWGNVNFVQTAAVLVPQNVSALTPGGTTKPTFWLNTFNNKPVSSTFGTSQTFASTYYMQFGFRYNFQ</sequence>
<evidence type="ECO:0000256" key="1">
    <source>
        <dbReference type="ARBA" id="ARBA00004442"/>
    </source>
</evidence>
<feature type="signal peptide" evidence="4">
    <location>
        <begin position="1"/>
        <end position="20"/>
    </location>
</feature>
<dbReference type="Gene3D" id="2.40.170.20">
    <property type="entry name" value="TonB-dependent receptor, beta-barrel domain"/>
    <property type="match status" value="1"/>
</dbReference>
<dbReference type="GO" id="GO:0004180">
    <property type="term" value="F:carboxypeptidase activity"/>
    <property type="evidence" value="ECO:0007669"/>
    <property type="project" value="UniProtKB-KW"/>
</dbReference>
<feature type="domain" description="TonB-dependent transporter Oar-like beta-barrel" evidence="5">
    <location>
        <begin position="232"/>
        <end position="1027"/>
    </location>
</feature>
<dbReference type="Gene3D" id="2.60.40.1120">
    <property type="entry name" value="Carboxypeptidase-like, regulatory domain"/>
    <property type="match status" value="1"/>
</dbReference>
<evidence type="ECO:0000259" key="5">
    <source>
        <dbReference type="Pfam" id="PF25183"/>
    </source>
</evidence>
<dbReference type="Proteomes" id="UP000199226">
    <property type="component" value="Unassembled WGS sequence"/>
</dbReference>
<keyword evidence="4" id="KW-0732">Signal</keyword>
<keyword evidence="6" id="KW-0378">Hydrolase</keyword>
<keyword evidence="6" id="KW-0121">Carboxypeptidase</keyword>
<dbReference type="EMBL" id="FNHH01000009">
    <property type="protein sequence ID" value="SDM31074.1"/>
    <property type="molecule type" value="Genomic_DNA"/>
</dbReference>
<dbReference type="GO" id="GO:0009279">
    <property type="term" value="C:cell outer membrane"/>
    <property type="evidence" value="ECO:0007669"/>
    <property type="project" value="UniProtKB-SubCell"/>
</dbReference>
<evidence type="ECO:0000256" key="4">
    <source>
        <dbReference type="SAM" id="SignalP"/>
    </source>
</evidence>
<feature type="chain" id="PRO_5011461440" evidence="4">
    <location>
        <begin position="21"/>
        <end position="1098"/>
    </location>
</feature>
<dbReference type="Pfam" id="PF25183">
    <property type="entry name" value="OMP_b-brl_4"/>
    <property type="match status" value="1"/>
</dbReference>
<dbReference type="InterPro" id="IPR036942">
    <property type="entry name" value="Beta-barrel_TonB_sf"/>
</dbReference>
<reference evidence="7" key="1">
    <citation type="submission" date="2016-10" db="EMBL/GenBank/DDBJ databases">
        <authorList>
            <person name="Varghese N."/>
            <person name="Submissions S."/>
        </authorList>
    </citation>
    <scope>NUCLEOTIDE SEQUENCE [LARGE SCALE GENOMIC DNA]</scope>
    <source>
        <strain evidence="7">DSM 24536</strain>
    </source>
</reference>
<evidence type="ECO:0000313" key="6">
    <source>
        <dbReference type="EMBL" id="SDM31074.1"/>
    </source>
</evidence>
<keyword evidence="7" id="KW-1185">Reference proteome</keyword>
<comment type="subcellular location">
    <subcellularLocation>
        <location evidence="1">Cell outer membrane</location>
    </subcellularLocation>
</comment>
<dbReference type="InterPro" id="IPR008969">
    <property type="entry name" value="CarboxyPept-like_regulatory"/>
</dbReference>
<evidence type="ECO:0000313" key="7">
    <source>
        <dbReference type="Proteomes" id="UP000199226"/>
    </source>
</evidence>
<evidence type="ECO:0000256" key="3">
    <source>
        <dbReference type="ARBA" id="ARBA00023237"/>
    </source>
</evidence>
<dbReference type="InterPro" id="IPR057601">
    <property type="entry name" value="Oar-like_b-barrel"/>
</dbReference>